<gene>
    <name evidence="11" type="primary">pilQ [H]</name>
    <name evidence="11" type="ordered locus">TVNIR_3468</name>
</gene>
<organism evidence="11 12">
    <name type="scientific">Thioalkalivibrio nitratireducens (strain DSM 14787 / UNIQEM 213 / ALEN2)</name>
    <dbReference type="NCBI Taxonomy" id="1255043"/>
    <lineage>
        <taxon>Bacteria</taxon>
        <taxon>Pseudomonadati</taxon>
        <taxon>Pseudomonadota</taxon>
        <taxon>Gammaproteobacteria</taxon>
        <taxon>Chromatiales</taxon>
        <taxon>Ectothiorhodospiraceae</taxon>
        <taxon>Thioalkalivibrio</taxon>
    </lineage>
</organism>
<dbReference type="NCBIfam" id="TIGR02515">
    <property type="entry name" value="IV_pilus_PilQ"/>
    <property type="match status" value="1"/>
</dbReference>
<evidence type="ECO:0000256" key="7">
    <source>
        <dbReference type="RuleBase" id="RU004003"/>
    </source>
</evidence>
<dbReference type="PRINTS" id="PR00811">
    <property type="entry name" value="BCTERIALGSPD"/>
</dbReference>
<feature type="compositionally biased region" description="Low complexity" evidence="9">
    <location>
        <begin position="167"/>
        <end position="182"/>
    </location>
</feature>
<evidence type="ECO:0000256" key="3">
    <source>
        <dbReference type="ARBA" id="ARBA00022729"/>
    </source>
</evidence>
<dbReference type="Gene3D" id="2.60.40.3500">
    <property type="match status" value="1"/>
</dbReference>
<dbReference type="Pfam" id="PF07660">
    <property type="entry name" value="STN"/>
    <property type="match status" value="1"/>
</dbReference>
<sequence length="734" mass="80611">MSTLGEPAMHFEPHPNSDAGNVAGHWHRSLARSVAVWLAAFCLLLAGPLPAQELLDIRGANLGAEQVQLSLRFSEPPPEARIFVIDSPPRIALDLPGVSNHMRDRTTEINIGPLLSATAVEAGDRTRVILNLARSSDYQSRVEGNELVLTVGRGAGEVDRVARAPEAPAVAPERAAPAVEAPPARPPGVRSARPPEIVDVDFRRGEDGQGRVLVELSRPGVTVDVQEQAGRVELVFPRVRIDDRLERRLDVVDFATPVTHIDTQRERDDRVRMTVYGAGEYDVLSYQTDRTYVLELAPLTEEEREALRIEREEFVGERLSLNFQDIEVRSVLQLLADFTDINIVVSDSVTGNITLRLNNVPWDQALEIILQTRGLDKRVTGNVMYVAPTQEIAARERLILEAQRDRRELEPLRTEYIRLNFARAADLRDLMQTGRGDRDQRLGVLSDRGSVAVDAGTNTLIVQDVSDQIADVRRLVAELDQPLRQVLIETRIVIASDTYRRDLGARFGVAAGTRQGRSNIGLGSGIEDSSGIAEGIADGERFRPDFLNVALPALGGGAPSVGLSILRPNILLDLELSALQAEGRGEVVSNPRLITATGTTAVIKQGAEIPFETTRDGDRQVEFKDALLMTEVTPRITPDGNVIMDIKVTRDEPDFSQTVLGQPLISKREVDTQVMVASGETVVLGGVYEISSATSRNMVPFLGEVPFLGAFFRERTNTNEKAELLIFVTPRVLD</sequence>
<accession>L0DZS6</accession>
<dbReference type="PANTHER" id="PTHR30604">
    <property type="entry name" value="PROTEIN TRANSPORT PROTEIN HOFQ"/>
    <property type="match status" value="1"/>
</dbReference>
<keyword evidence="6" id="KW-0998">Cell outer membrane</keyword>
<evidence type="ECO:0000256" key="1">
    <source>
        <dbReference type="ARBA" id="ARBA00004370"/>
    </source>
</evidence>
<evidence type="ECO:0000256" key="2">
    <source>
        <dbReference type="ARBA" id="ARBA00022448"/>
    </source>
</evidence>
<comment type="similarity">
    <text evidence="7">Belongs to the bacterial secretin family.</text>
</comment>
<dbReference type="EMBL" id="CP003989">
    <property type="protein sequence ID" value="AGA35104.1"/>
    <property type="molecule type" value="Genomic_DNA"/>
</dbReference>
<dbReference type="SMART" id="SM00965">
    <property type="entry name" value="STN"/>
    <property type="match status" value="1"/>
</dbReference>
<keyword evidence="12" id="KW-1185">Reference proteome</keyword>
<name>L0DZS6_THIND</name>
<evidence type="ECO:0000256" key="4">
    <source>
        <dbReference type="ARBA" id="ARBA00022927"/>
    </source>
</evidence>
<dbReference type="InterPro" id="IPR005644">
    <property type="entry name" value="NolW-like"/>
</dbReference>
<evidence type="ECO:0000313" key="11">
    <source>
        <dbReference type="EMBL" id="AGA35104.1"/>
    </source>
</evidence>
<evidence type="ECO:0000256" key="6">
    <source>
        <dbReference type="ARBA" id="ARBA00023237"/>
    </source>
</evidence>
<evidence type="ECO:0000313" key="12">
    <source>
        <dbReference type="Proteomes" id="UP000010809"/>
    </source>
</evidence>
<evidence type="ECO:0000259" key="10">
    <source>
        <dbReference type="SMART" id="SM00965"/>
    </source>
</evidence>
<reference evidence="11" key="1">
    <citation type="submission" date="2015-12" db="EMBL/GenBank/DDBJ databases">
        <authorList>
            <person name="Tikhonova T.V."/>
            <person name="Pavlov A.R."/>
            <person name="Beletsky A.V."/>
            <person name="Mardanov A.V."/>
            <person name="Sorokin D.Y."/>
            <person name="Ravin N.V."/>
            <person name="Popov V.O."/>
        </authorList>
    </citation>
    <scope>NUCLEOTIDE SEQUENCE</scope>
    <source>
        <strain evidence="11">DSM 14787</strain>
    </source>
</reference>
<dbReference type="GO" id="GO:0009279">
    <property type="term" value="C:cell outer membrane"/>
    <property type="evidence" value="ECO:0007669"/>
    <property type="project" value="UniProtKB-SubCell"/>
</dbReference>
<dbReference type="Pfam" id="PF00263">
    <property type="entry name" value="Secretin"/>
    <property type="match status" value="1"/>
</dbReference>
<dbReference type="Gene3D" id="3.30.1370.130">
    <property type="match status" value="1"/>
</dbReference>
<dbReference type="Pfam" id="PF03958">
    <property type="entry name" value="Secretin_N"/>
    <property type="match status" value="1"/>
</dbReference>
<dbReference type="Gene3D" id="2.60.40.3470">
    <property type="match status" value="1"/>
</dbReference>
<keyword evidence="5" id="KW-0472">Membrane</keyword>
<dbReference type="PANTHER" id="PTHR30604:SF1">
    <property type="entry name" value="DNA UTILIZATION PROTEIN HOFQ"/>
    <property type="match status" value="1"/>
</dbReference>
<dbReference type="HOGENOM" id="CLU_1502825_0_0_6"/>
<dbReference type="Proteomes" id="UP000010809">
    <property type="component" value="Chromosome"/>
</dbReference>
<keyword evidence="3" id="KW-0732">Signal</keyword>
<keyword evidence="4" id="KW-0653">Protein transport</keyword>
<evidence type="ECO:0000256" key="9">
    <source>
        <dbReference type="SAM" id="MobiDB-lite"/>
    </source>
</evidence>
<dbReference type="InterPro" id="IPR013355">
    <property type="entry name" value="Pilus_4_PilQ"/>
</dbReference>
<dbReference type="InterPro" id="IPR001775">
    <property type="entry name" value="GspD/PilQ"/>
</dbReference>
<keyword evidence="2 8" id="KW-0813">Transport</keyword>
<dbReference type="STRING" id="1255043.TVNIR_3468"/>
<dbReference type="InterPro" id="IPR051808">
    <property type="entry name" value="Type_IV_pilus_biogenesis"/>
</dbReference>
<evidence type="ECO:0000256" key="5">
    <source>
        <dbReference type="ARBA" id="ARBA00023136"/>
    </source>
</evidence>
<dbReference type="InterPro" id="IPR004846">
    <property type="entry name" value="T2SS/T3SS_dom"/>
</dbReference>
<evidence type="ECO:0000256" key="8">
    <source>
        <dbReference type="RuleBase" id="RU004004"/>
    </source>
</evidence>
<dbReference type="eggNOG" id="COG4796">
    <property type="taxonomic scope" value="Bacteria"/>
</dbReference>
<protein>
    <submittedName>
        <fullName evidence="11">Type IV pilus biogenesis protein PilQ</fullName>
    </submittedName>
</protein>
<comment type="subcellular location">
    <subcellularLocation>
        <location evidence="8">Cell outer membrane</location>
    </subcellularLocation>
    <subcellularLocation>
        <location evidence="1">Membrane</location>
    </subcellularLocation>
</comment>
<dbReference type="InterPro" id="IPR021731">
    <property type="entry name" value="AMIN_dom"/>
</dbReference>
<dbReference type="Pfam" id="PF11741">
    <property type="entry name" value="AMIN"/>
    <property type="match status" value="2"/>
</dbReference>
<dbReference type="PATRIC" id="fig|1255043.3.peg.3499"/>
<dbReference type="InterPro" id="IPR011662">
    <property type="entry name" value="Secretin/TonB_short_N"/>
</dbReference>
<dbReference type="Gene3D" id="3.30.1370.120">
    <property type="match status" value="1"/>
</dbReference>
<proteinExistence type="inferred from homology"/>
<dbReference type="AlphaFoldDB" id="L0DZS6"/>
<feature type="region of interest" description="Disordered" evidence="9">
    <location>
        <begin position="167"/>
        <end position="193"/>
    </location>
</feature>
<dbReference type="InterPro" id="IPR038591">
    <property type="entry name" value="NolW-like_sf"/>
</dbReference>
<dbReference type="GO" id="GO:0009306">
    <property type="term" value="P:protein secretion"/>
    <property type="evidence" value="ECO:0007669"/>
    <property type="project" value="InterPro"/>
</dbReference>
<dbReference type="KEGG" id="tni:TVNIR_3468"/>
<feature type="domain" description="Secretin/TonB short N-terminal" evidence="10">
    <location>
        <begin position="341"/>
        <end position="389"/>
    </location>
</feature>